<evidence type="ECO:0000256" key="5">
    <source>
        <dbReference type="ARBA" id="ARBA00022777"/>
    </source>
</evidence>
<name>A0A7E4VAG9_PANRE</name>
<evidence type="ECO:0000256" key="1">
    <source>
        <dbReference type="ARBA" id="ARBA00022527"/>
    </source>
</evidence>
<dbReference type="InterPro" id="IPR000719">
    <property type="entry name" value="Prot_kinase_dom"/>
</dbReference>
<feature type="domain" description="Protein kinase" evidence="10">
    <location>
        <begin position="23"/>
        <end position="280"/>
    </location>
</feature>
<dbReference type="Gene3D" id="3.30.200.20">
    <property type="entry name" value="Phosphorylase Kinase, domain 1"/>
    <property type="match status" value="1"/>
</dbReference>
<feature type="binding site" evidence="7">
    <location>
        <position position="52"/>
    </location>
    <ligand>
        <name>ATP</name>
        <dbReference type="ChEBI" id="CHEBI:30616"/>
    </ligand>
</feature>
<evidence type="ECO:0000313" key="13">
    <source>
        <dbReference type="WBParaSite" id="Pan_g18479.t1"/>
    </source>
</evidence>
<reference evidence="12" key="1">
    <citation type="journal article" date="2013" name="Genetics">
        <title>The draft genome and transcriptome of Panagrellus redivivus are shaped by the harsh demands of a free-living lifestyle.</title>
        <authorList>
            <person name="Srinivasan J."/>
            <person name="Dillman A.R."/>
            <person name="Macchietto M.G."/>
            <person name="Heikkinen L."/>
            <person name="Lakso M."/>
            <person name="Fracchia K.M."/>
            <person name="Antoshechkin I."/>
            <person name="Mortazavi A."/>
            <person name="Wong G."/>
            <person name="Sternberg P.W."/>
        </authorList>
    </citation>
    <scope>NUCLEOTIDE SEQUENCE [LARGE SCALE GENOMIC DNA]</scope>
    <source>
        <strain evidence="12">MT8872</strain>
    </source>
</reference>
<evidence type="ECO:0000313" key="12">
    <source>
        <dbReference type="Proteomes" id="UP000492821"/>
    </source>
</evidence>
<dbReference type="SMART" id="SM00220">
    <property type="entry name" value="S_TKc"/>
    <property type="match status" value="1"/>
</dbReference>
<evidence type="ECO:0000256" key="9">
    <source>
        <dbReference type="SAM" id="Phobius"/>
    </source>
</evidence>
<evidence type="ECO:0000256" key="2">
    <source>
        <dbReference type="ARBA" id="ARBA00022553"/>
    </source>
</evidence>
<dbReference type="PROSITE" id="PS50011">
    <property type="entry name" value="PROTEIN_KINASE_DOM"/>
    <property type="match status" value="1"/>
</dbReference>
<organism evidence="12 13">
    <name type="scientific">Panagrellus redivivus</name>
    <name type="common">Microworm</name>
    <dbReference type="NCBI Taxonomy" id="6233"/>
    <lineage>
        <taxon>Eukaryota</taxon>
        <taxon>Metazoa</taxon>
        <taxon>Ecdysozoa</taxon>
        <taxon>Nematoda</taxon>
        <taxon>Chromadorea</taxon>
        <taxon>Rhabditida</taxon>
        <taxon>Tylenchina</taxon>
        <taxon>Panagrolaimomorpha</taxon>
        <taxon>Panagrolaimoidea</taxon>
        <taxon>Panagrolaimidae</taxon>
        <taxon>Panagrellus</taxon>
    </lineage>
</organism>
<proteinExistence type="inferred from homology"/>
<dbReference type="PROSITE" id="PS51285">
    <property type="entry name" value="AGC_KINASE_CTER"/>
    <property type="match status" value="1"/>
</dbReference>
<dbReference type="InterPro" id="IPR008271">
    <property type="entry name" value="Ser/Thr_kinase_AS"/>
</dbReference>
<dbReference type="PROSITE" id="PS00107">
    <property type="entry name" value="PROTEIN_KINASE_ATP"/>
    <property type="match status" value="1"/>
</dbReference>
<keyword evidence="1 8" id="KW-0723">Serine/threonine-protein kinase</keyword>
<dbReference type="SUPFAM" id="SSF56112">
    <property type="entry name" value="Protein kinase-like (PK-like)"/>
    <property type="match status" value="1"/>
</dbReference>
<dbReference type="Pfam" id="PF00069">
    <property type="entry name" value="Pkinase"/>
    <property type="match status" value="1"/>
</dbReference>
<evidence type="ECO:0000259" key="11">
    <source>
        <dbReference type="PROSITE" id="PS51285"/>
    </source>
</evidence>
<dbReference type="Proteomes" id="UP000492821">
    <property type="component" value="Unassembled WGS sequence"/>
</dbReference>
<evidence type="ECO:0000256" key="8">
    <source>
        <dbReference type="RuleBase" id="RU000304"/>
    </source>
</evidence>
<dbReference type="PANTHER" id="PTHR24351">
    <property type="entry name" value="RIBOSOMAL PROTEIN S6 KINASE"/>
    <property type="match status" value="1"/>
</dbReference>
<comment type="similarity">
    <text evidence="8">Belongs to the protein kinase superfamily.</text>
</comment>
<evidence type="ECO:0000259" key="10">
    <source>
        <dbReference type="PROSITE" id="PS50011"/>
    </source>
</evidence>
<keyword evidence="9" id="KW-0812">Transmembrane</keyword>
<dbReference type="InterPro" id="IPR000961">
    <property type="entry name" value="AGC-kinase_C"/>
</dbReference>
<evidence type="ECO:0000256" key="7">
    <source>
        <dbReference type="PROSITE-ProRule" id="PRU10141"/>
    </source>
</evidence>
<dbReference type="FunFam" id="1.10.510.10:FF:000210">
    <property type="entry name" value="Non-specific serine/threonine protein kinase"/>
    <property type="match status" value="1"/>
</dbReference>
<evidence type="ECO:0000256" key="4">
    <source>
        <dbReference type="ARBA" id="ARBA00022741"/>
    </source>
</evidence>
<dbReference type="InterPro" id="IPR011009">
    <property type="entry name" value="Kinase-like_dom_sf"/>
</dbReference>
<evidence type="ECO:0000256" key="3">
    <source>
        <dbReference type="ARBA" id="ARBA00022679"/>
    </source>
</evidence>
<keyword evidence="3" id="KW-0808">Transferase</keyword>
<dbReference type="GO" id="GO:0005524">
    <property type="term" value="F:ATP binding"/>
    <property type="evidence" value="ECO:0007669"/>
    <property type="project" value="UniProtKB-UniRule"/>
</dbReference>
<dbReference type="AlphaFoldDB" id="A0A7E4VAG9"/>
<dbReference type="WBParaSite" id="Pan_g18479.t1">
    <property type="protein sequence ID" value="Pan_g18479.t1"/>
    <property type="gene ID" value="Pan_g18479"/>
</dbReference>
<accession>A0A7E4VAG9</accession>
<dbReference type="PROSITE" id="PS00108">
    <property type="entry name" value="PROTEIN_KINASE_ST"/>
    <property type="match status" value="1"/>
</dbReference>
<reference evidence="13" key="2">
    <citation type="submission" date="2020-10" db="UniProtKB">
        <authorList>
            <consortium name="WormBaseParasite"/>
        </authorList>
    </citation>
    <scope>IDENTIFICATION</scope>
</reference>
<evidence type="ECO:0000256" key="6">
    <source>
        <dbReference type="ARBA" id="ARBA00022840"/>
    </source>
</evidence>
<keyword evidence="6 7" id="KW-0067">ATP-binding</keyword>
<keyword evidence="9" id="KW-1133">Transmembrane helix</keyword>
<feature type="domain" description="AGC-kinase C-terminal" evidence="11">
    <location>
        <begin position="281"/>
        <end position="356"/>
    </location>
</feature>
<keyword evidence="12" id="KW-1185">Reference proteome</keyword>
<keyword evidence="9" id="KW-0472">Membrane</keyword>
<feature type="transmembrane region" description="Helical" evidence="9">
    <location>
        <begin position="20"/>
        <end position="39"/>
    </location>
</feature>
<protein>
    <submittedName>
        <fullName evidence="13">Protein kinase domain-containing protein</fullName>
    </submittedName>
</protein>
<dbReference type="Gene3D" id="1.10.510.10">
    <property type="entry name" value="Transferase(Phosphotransferase) domain 1"/>
    <property type="match status" value="1"/>
</dbReference>
<dbReference type="GO" id="GO:0004674">
    <property type="term" value="F:protein serine/threonine kinase activity"/>
    <property type="evidence" value="ECO:0007669"/>
    <property type="project" value="UniProtKB-KW"/>
</dbReference>
<keyword evidence="5" id="KW-0418">Kinase</keyword>
<dbReference type="InterPro" id="IPR017441">
    <property type="entry name" value="Protein_kinase_ATP_BS"/>
</dbReference>
<keyword evidence="4 7" id="KW-0547">Nucleotide-binding</keyword>
<keyword evidence="2" id="KW-0597">Phosphoprotein</keyword>
<sequence>MTENVFLISGLYGFDNEAKLDNFIFINVLGSGSFAKVVLVKHRSTRKISALKMIKVNPEDRPSTESRIMFLLKHQFLTSMAYSFQSMGYICFVMDFGIGGDLLFHLITAVNLGGGFSSDRTRFYAAEIACALGFLHSNKILYRDLKLENVLLDKDGHVKIADFGLCKDNMLYRARTTSLCGTPEFMAPEALCINPLQGYGRAADWWSFGVVVYQMRCGYVPFRGENHDAVLSEVNKGLRFEAGIEEPTQHLVINLLLKEPDKRLGGGPRDFIDVKNHAFFEPINWDQLSDRSLKPDFAPQLKNDTDMKYFDISYLLQPHLPTDHLNEHIRRYKDDELNLIYELFSYHEERKTDDTS</sequence>